<name>A0A6L8KLW0_9BURK</name>
<feature type="non-terminal residue" evidence="1">
    <location>
        <position position="1"/>
    </location>
</feature>
<comment type="caution">
    <text evidence="1">The sequence shown here is derived from an EMBL/GenBank/DDBJ whole genome shotgun (WGS) entry which is preliminary data.</text>
</comment>
<reference evidence="1 2" key="1">
    <citation type="submission" date="2019-12" db="EMBL/GenBank/DDBJ databases">
        <title>Novel species isolated from a subtropical stream in China.</title>
        <authorList>
            <person name="Lu H."/>
        </authorList>
    </citation>
    <scope>NUCLEOTIDE SEQUENCE [LARGE SCALE GENOMIC DNA]</scope>
    <source>
        <strain evidence="1 2">FT135W</strain>
    </source>
</reference>
<dbReference type="RefSeq" id="WP_161010121.1">
    <property type="nucleotide sequence ID" value="NZ_WWCN01000060.1"/>
</dbReference>
<sequence length="176" mass="20619">DNRNDGNSLFGPGVLVDVPKIYFSEVLHEKGIFGEKTSKRFPQQMEINPKVNLVYTEKNQIDLWCSLTAETSGWRFHYSYQRAFQWEQAEIKDIKKERFQDEIAICLNVLNATMRAHIVGNLDSSFKRGVLMHKESAGYKGMFAEDDINHVYLRYVDDNNEIVVFPKKYAYDFKYN</sequence>
<proteinExistence type="predicted"/>
<dbReference type="AlphaFoldDB" id="A0A6L8KLW0"/>
<organism evidence="1 2">
    <name type="scientific">Duganella flavida</name>
    <dbReference type="NCBI Taxonomy" id="2692175"/>
    <lineage>
        <taxon>Bacteria</taxon>
        <taxon>Pseudomonadati</taxon>
        <taxon>Pseudomonadota</taxon>
        <taxon>Betaproteobacteria</taxon>
        <taxon>Burkholderiales</taxon>
        <taxon>Oxalobacteraceae</taxon>
        <taxon>Telluria group</taxon>
        <taxon>Duganella</taxon>
    </lineage>
</organism>
<evidence type="ECO:0000313" key="1">
    <source>
        <dbReference type="EMBL" id="MYM26694.1"/>
    </source>
</evidence>
<accession>A0A6L8KLW0</accession>
<evidence type="ECO:0000313" key="2">
    <source>
        <dbReference type="Proteomes" id="UP000479335"/>
    </source>
</evidence>
<keyword evidence="2" id="KW-1185">Reference proteome</keyword>
<dbReference type="EMBL" id="WWCN01000060">
    <property type="protein sequence ID" value="MYM26694.1"/>
    <property type="molecule type" value="Genomic_DNA"/>
</dbReference>
<dbReference type="Proteomes" id="UP000479335">
    <property type="component" value="Unassembled WGS sequence"/>
</dbReference>
<protein>
    <submittedName>
        <fullName evidence="1">Uncharacterized protein</fullName>
    </submittedName>
</protein>
<gene>
    <name evidence="1" type="ORF">GTP46_29225</name>
</gene>